<evidence type="ECO:0000256" key="4">
    <source>
        <dbReference type="ARBA" id="ARBA00022679"/>
    </source>
</evidence>
<dbReference type="Gene3D" id="1.25.40.10">
    <property type="entry name" value="Tetratricopeptide repeat domain"/>
    <property type="match status" value="2"/>
</dbReference>
<evidence type="ECO:0000256" key="9">
    <source>
        <dbReference type="SAM" id="Phobius"/>
    </source>
</evidence>
<keyword evidence="7" id="KW-0067">ATP-binding</keyword>
<dbReference type="InterPro" id="IPR011990">
    <property type="entry name" value="TPR-like_helical_dom_sf"/>
</dbReference>
<gene>
    <name evidence="11" type="ORF">ACFS25_28195</name>
</gene>
<proteinExistence type="predicted"/>
<protein>
    <recommendedName>
        <fullName evidence="2">histidine kinase</fullName>
        <ecNumber evidence="2">2.7.13.3</ecNumber>
    </recommendedName>
</protein>
<dbReference type="Gene3D" id="3.30.450.20">
    <property type="entry name" value="PAS domain"/>
    <property type="match status" value="1"/>
</dbReference>
<keyword evidence="8" id="KW-0802">TPR repeat</keyword>
<keyword evidence="9" id="KW-1133">Transmembrane helix</keyword>
<keyword evidence="9" id="KW-0812">Transmembrane</keyword>
<dbReference type="InterPro" id="IPR011495">
    <property type="entry name" value="Sig_transdc_His_kin_sub2_dim/P"/>
</dbReference>
<dbReference type="SMART" id="SM00028">
    <property type="entry name" value="TPR"/>
    <property type="match status" value="4"/>
</dbReference>
<evidence type="ECO:0000256" key="7">
    <source>
        <dbReference type="ARBA" id="ARBA00022840"/>
    </source>
</evidence>
<comment type="caution">
    <text evidence="11">The sequence shown here is derived from an EMBL/GenBank/DDBJ whole genome shotgun (WGS) entry which is preliminary data.</text>
</comment>
<evidence type="ECO:0000256" key="3">
    <source>
        <dbReference type="ARBA" id="ARBA00022553"/>
    </source>
</evidence>
<feature type="domain" description="Histidine kinase" evidence="10">
    <location>
        <begin position="411"/>
        <end position="604"/>
    </location>
</feature>
<keyword evidence="5" id="KW-0547">Nucleotide-binding</keyword>
<keyword evidence="3" id="KW-0597">Phosphoprotein</keyword>
<comment type="catalytic activity">
    <reaction evidence="1">
        <text>ATP + protein L-histidine = ADP + protein N-phospho-L-histidine.</text>
        <dbReference type="EC" id="2.7.13.3"/>
    </reaction>
</comment>
<dbReference type="Pfam" id="PF02518">
    <property type="entry name" value="HATPase_c"/>
    <property type="match status" value="1"/>
</dbReference>
<dbReference type="InterPro" id="IPR003594">
    <property type="entry name" value="HATPase_dom"/>
</dbReference>
<evidence type="ECO:0000313" key="12">
    <source>
        <dbReference type="Proteomes" id="UP001597512"/>
    </source>
</evidence>
<evidence type="ECO:0000256" key="1">
    <source>
        <dbReference type="ARBA" id="ARBA00000085"/>
    </source>
</evidence>
<dbReference type="Pfam" id="PF07568">
    <property type="entry name" value="HisKA_2"/>
    <property type="match status" value="1"/>
</dbReference>
<sequence>MKSQYWLIFYFFALNLSRAQSPATTASYEHFTHPINRREDTTRIARLIRFQERQTTLHQFKEAKLALLQALRLAQQLHDSSRIARVYKTMGQLANKQNNYPQALLHYQQALSYLKGASHSDRIHQLYAYIGNAYQHTLDVNHAKFYYTKIIDARAPRASLFNQSQAYGGLANLADQRNDAQQALNYNQKAQAILRQLGRWDDYYNKLVNIAFNYSDLNRPQLSVHLYKQCMQYVKSIKKQNRTDPSFERHFITAIYDGIPYPLIKLKRFKQAEHFAKLALVYGRQDNGYQTLHQMWVYDALTILYEKQGKYRQALVAHKQWAIYRDTIQNQARSQKFAELETRYQTNEKEAQIRRLDAVNAHQVRQLWAGMGGLLVLAGLLSVMVWQYQRIQRSRTKIQQQSDELGVMMKELHHRVKNNLAIVHGLLNLQLVRLKDPAAKQAMLASQQRVNAMSLIHQRLYLTDRITRVNMHQYLVDLTQSLLLAYGYDSPPFNLTLAIEQQELEADTAIPLGLIANEVITNALKYAYINNQCPQLRVALFTTHELTLEIEDNGPGIDQASWQPSTDRSSFGKQLIQLLSDQLQGQYEVRNDPGTIFRLVIPLK</sequence>
<dbReference type="EMBL" id="JBHUOM010000042">
    <property type="protein sequence ID" value="MFD2937683.1"/>
    <property type="molecule type" value="Genomic_DNA"/>
</dbReference>
<dbReference type="SMART" id="SM00387">
    <property type="entry name" value="HATPase_c"/>
    <property type="match status" value="1"/>
</dbReference>
<dbReference type="InterPro" id="IPR019734">
    <property type="entry name" value="TPR_rpt"/>
</dbReference>
<dbReference type="InterPro" id="IPR036890">
    <property type="entry name" value="HATPase_C_sf"/>
</dbReference>
<dbReference type="Gene3D" id="3.30.565.10">
    <property type="entry name" value="Histidine kinase-like ATPase, C-terminal domain"/>
    <property type="match status" value="1"/>
</dbReference>
<evidence type="ECO:0000256" key="5">
    <source>
        <dbReference type="ARBA" id="ARBA00022741"/>
    </source>
</evidence>
<dbReference type="GO" id="GO:0016301">
    <property type="term" value="F:kinase activity"/>
    <property type="evidence" value="ECO:0007669"/>
    <property type="project" value="UniProtKB-KW"/>
</dbReference>
<dbReference type="SUPFAM" id="SSF48452">
    <property type="entry name" value="TPR-like"/>
    <property type="match status" value="2"/>
</dbReference>
<evidence type="ECO:0000259" key="10">
    <source>
        <dbReference type="PROSITE" id="PS50109"/>
    </source>
</evidence>
<evidence type="ECO:0000256" key="6">
    <source>
        <dbReference type="ARBA" id="ARBA00022777"/>
    </source>
</evidence>
<feature type="repeat" description="TPR" evidence="8">
    <location>
        <begin position="84"/>
        <end position="117"/>
    </location>
</feature>
<dbReference type="PROSITE" id="PS50109">
    <property type="entry name" value="HIS_KIN"/>
    <property type="match status" value="1"/>
</dbReference>
<dbReference type="PANTHER" id="PTHR41523:SF8">
    <property type="entry name" value="ETHYLENE RESPONSE SENSOR PROTEIN"/>
    <property type="match status" value="1"/>
</dbReference>
<keyword evidence="12" id="KW-1185">Reference proteome</keyword>
<dbReference type="SUPFAM" id="SSF55874">
    <property type="entry name" value="ATPase domain of HSP90 chaperone/DNA topoisomerase II/histidine kinase"/>
    <property type="match status" value="1"/>
</dbReference>
<dbReference type="EC" id="2.7.13.3" evidence="2"/>
<keyword evidence="6 11" id="KW-0418">Kinase</keyword>
<organism evidence="11 12">
    <name type="scientific">Spirosoma flavum</name>
    <dbReference type="NCBI Taxonomy" id="2048557"/>
    <lineage>
        <taxon>Bacteria</taxon>
        <taxon>Pseudomonadati</taxon>
        <taxon>Bacteroidota</taxon>
        <taxon>Cytophagia</taxon>
        <taxon>Cytophagales</taxon>
        <taxon>Cytophagaceae</taxon>
        <taxon>Spirosoma</taxon>
    </lineage>
</organism>
<dbReference type="InterPro" id="IPR005467">
    <property type="entry name" value="His_kinase_dom"/>
</dbReference>
<evidence type="ECO:0000256" key="8">
    <source>
        <dbReference type="PROSITE-ProRule" id="PRU00339"/>
    </source>
</evidence>
<feature type="transmembrane region" description="Helical" evidence="9">
    <location>
        <begin position="367"/>
        <end position="388"/>
    </location>
</feature>
<evidence type="ECO:0000313" key="11">
    <source>
        <dbReference type="EMBL" id="MFD2937683.1"/>
    </source>
</evidence>
<keyword evidence="4" id="KW-0808">Transferase</keyword>
<dbReference type="PROSITE" id="PS50005">
    <property type="entry name" value="TPR"/>
    <property type="match status" value="1"/>
</dbReference>
<dbReference type="Proteomes" id="UP001597512">
    <property type="component" value="Unassembled WGS sequence"/>
</dbReference>
<name>A0ABW6ATF1_9BACT</name>
<dbReference type="RefSeq" id="WP_381507993.1">
    <property type="nucleotide sequence ID" value="NZ_JBHUOM010000042.1"/>
</dbReference>
<evidence type="ECO:0000256" key="2">
    <source>
        <dbReference type="ARBA" id="ARBA00012438"/>
    </source>
</evidence>
<reference evidence="12" key="1">
    <citation type="journal article" date="2019" name="Int. J. Syst. Evol. Microbiol.">
        <title>The Global Catalogue of Microorganisms (GCM) 10K type strain sequencing project: providing services to taxonomists for standard genome sequencing and annotation.</title>
        <authorList>
            <consortium name="The Broad Institute Genomics Platform"/>
            <consortium name="The Broad Institute Genome Sequencing Center for Infectious Disease"/>
            <person name="Wu L."/>
            <person name="Ma J."/>
        </authorList>
    </citation>
    <scope>NUCLEOTIDE SEQUENCE [LARGE SCALE GENOMIC DNA]</scope>
    <source>
        <strain evidence="12">KCTC 52490</strain>
    </source>
</reference>
<dbReference type="PANTHER" id="PTHR41523">
    <property type="entry name" value="TWO-COMPONENT SYSTEM SENSOR PROTEIN"/>
    <property type="match status" value="1"/>
</dbReference>
<keyword evidence="9" id="KW-0472">Membrane</keyword>
<accession>A0ABW6ATF1</accession>